<accession>A0AC35TUQ2</accession>
<proteinExistence type="predicted"/>
<sequence>MIIKIEDVLIADDIEQECIDALLAGGINVVVKTNQSHDQLLELIPQFDAVIVRSATKITRQLIIAGAKGKLKIIGRAGTGVDTIDVQAATEVAVIVMNTPTGNSQSAAELTCALILALARNIPQADASMKSGKWARKDYMGEEVGGKVLGIIGLGHIGKLVSKRMKAFNMKIIAYDPFVVKDIATSLHIELVTLDEIYAQSDYITVHVPLTDNTRNLINKDAFKKCKKAVKLVNVARGGIVNETDLAEAIVNGIVKGAALDVFEQEPPKFRDLIDSEKVIAIPHLGASTKEAQIRVAKEIAENIITFNTTSEYVGAVNLSDIAKAG</sequence>
<evidence type="ECO:0000313" key="2">
    <source>
        <dbReference type="WBParaSite" id="RSKR_0000450000.1"/>
    </source>
</evidence>
<protein>
    <submittedName>
        <fullName evidence="2">D-3-phosphoglycerate dehydrogenase</fullName>
    </submittedName>
</protein>
<organism evidence="1 2">
    <name type="scientific">Rhabditophanes sp. KR3021</name>
    <dbReference type="NCBI Taxonomy" id="114890"/>
    <lineage>
        <taxon>Eukaryota</taxon>
        <taxon>Metazoa</taxon>
        <taxon>Ecdysozoa</taxon>
        <taxon>Nematoda</taxon>
        <taxon>Chromadorea</taxon>
        <taxon>Rhabditida</taxon>
        <taxon>Tylenchina</taxon>
        <taxon>Panagrolaimomorpha</taxon>
        <taxon>Strongyloidoidea</taxon>
        <taxon>Alloionematidae</taxon>
        <taxon>Rhabditophanes</taxon>
    </lineage>
</organism>
<dbReference type="WBParaSite" id="RSKR_0000450000.1">
    <property type="protein sequence ID" value="RSKR_0000450000.1"/>
    <property type="gene ID" value="RSKR_0000450000"/>
</dbReference>
<dbReference type="Proteomes" id="UP000095286">
    <property type="component" value="Unplaced"/>
</dbReference>
<evidence type="ECO:0000313" key="1">
    <source>
        <dbReference type="Proteomes" id="UP000095286"/>
    </source>
</evidence>
<reference evidence="2" key="1">
    <citation type="submission" date="2016-11" db="UniProtKB">
        <authorList>
            <consortium name="WormBaseParasite"/>
        </authorList>
    </citation>
    <scope>IDENTIFICATION</scope>
    <source>
        <strain evidence="2">KR3021</strain>
    </source>
</reference>
<name>A0AC35TUQ2_9BILA</name>